<dbReference type="InterPro" id="IPR024747">
    <property type="entry name" value="Pyridox_Oxase-rel"/>
</dbReference>
<dbReference type="AlphaFoldDB" id="A0A921E7V7"/>
<comment type="caution">
    <text evidence="1">The sequence shown here is derived from an EMBL/GenBank/DDBJ whole genome shotgun (WGS) entry which is preliminary data.</text>
</comment>
<accession>A0A921E7V7</accession>
<gene>
    <name evidence="1" type="ORF">K8V47_03860</name>
</gene>
<evidence type="ECO:0000313" key="2">
    <source>
        <dbReference type="Proteomes" id="UP000711407"/>
    </source>
</evidence>
<evidence type="ECO:0000313" key="1">
    <source>
        <dbReference type="EMBL" id="HJE38884.1"/>
    </source>
</evidence>
<organism evidence="1 2">
    <name type="scientific">Candidatus Amulumruptor caecigallinarius</name>
    <dbReference type="NCBI Taxonomy" id="2109911"/>
    <lineage>
        <taxon>Bacteria</taxon>
        <taxon>Pseudomonadati</taxon>
        <taxon>Bacteroidota</taxon>
        <taxon>Bacteroidia</taxon>
        <taxon>Bacteroidales</taxon>
        <taxon>Muribaculaceae</taxon>
        <taxon>Candidatus Amulumruptor</taxon>
    </lineage>
</organism>
<protein>
    <submittedName>
        <fullName evidence="1">Pyridoxamine 5'-phosphate oxidase family protein</fullName>
    </submittedName>
</protein>
<sequence length="160" mass="18128">MREMRKAQRQKDEVWASGVFDKAPYVTVSMVRPDGTPYGLPLSLVRSGGRTFYFHCADEGEKIDCMRSNPIVSLSAVSRCTPKYEEEKNNFTEYYDSAVAIGRAEIVTDDAEKIAALRLLCERFLPKYMEHFDEAVNRSLGRTTVVRIDLLEPPVGKSKP</sequence>
<dbReference type="EMBL" id="DYXT01000021">
    <property type="protein sequence ID" value="HJE38884.1"/>
    <property type="molecule type" value="Genomic_DNA"/>
</dbReference>
<dbReference type="Proteomes" id="UP000711407">
    <property type="component" value="Unassembled WGS sequence"/>
</dbReference>
<dbReference type="Pfam" id="PF12900">
    <property type="entry name" value="Pyridox_ox_2"/>
    <property type="match status" value="1"/>
</dbReference>
<reference evidence="1" key="1">
    <citation type="journal article" date="2021" name="PeerJ">
        <title>Extensive microbial diversity within the chicken gut microbiome revealed by metagenomics and culture.</title>
        <authorList>
            <person name="Gilroy R."/>
            <person name="Ravi A."/>
            <person name="Getino M."/>
            <person name="Pursley I."/>
            <person name="Horton D.L."/>
            <person name="Alikhan N.F."/>
            <person name="Baker D."/>
            <person name="Gharbi K."/>
            <person name="Hall N."/>
            <person name="Watson M."/>
            <person name="Adriaenssens E.M."/>
            <person name="Foster-Nyarko E."/>
            <person name="Jarju S."/>
            <person name="Secka A."/>
            <person name="Antonio M."/>
            <person name="Oren A."/>
            <person name="Chaudhuri R.R."/>
            <person name="La Ragione R."/>
            <person name="Hildebrand F."/>
            <person name="Pallen M.J."/>
        </authorList>
    </citation>
    <scope>NUCLEOTIDE SEQUENCE</scope>
    <source>
        <strain evidence="1">4100</strain>
    </source>
</reference>
<dbReference type="PANTHER" id="PTHR34071:SF2">
    <property type="entry name" value="FLAVIN-NUCLEOTIDE-BINDING PROTEIN"/>
    <property type="match status" value="1"/>
</dbReference>
<reference evidence="1" key="2">
    <citation type="submission" date="2021-09" db="EMBL/GenBank/DDBJ databases">
        <authorList>
            <person name="Gilroy R."/>
        </authorList>
    </citation>
    <scope>NUCLEOTIDE SEQUENCE</scope>
    <source>
        <strain evidence="1">4100</strain>
    </source>
</reference>
<dbReference type="SUPFAM" id="SSF50475">
    <property type="entry name" value="FMN-binding split barrel"/>
    <property type="match status" value="1"/>
</dbReference>
<dbReference type="InterPro" id="IPR012349">
    <property type="entry name" value="Split_barrel_FMN-bd"/>
</dbReference>
<dbReference type="Gene3D" id="2.30.110.10">
    <property type="entry name" value="Electron Transport, Fmn-binding Protein, Chain A"/>
    <property type="match status" value="1"/>
</dbReference>
<name>A0A921E7V7_9BACT</name>
<dbReference type="PANTHER" id="PTHR34071">
    <property type="entry name" value="5-NITROIMIDAZOLE ANTIBIOTICS RESISTANCE PROTEIN, NIMA-FAMILY-RELATED PROTEIN-RELATED"/>
    <property type="match status" value="1"/>
</dbReference>
<proteinExistence type="predicted"/>